<sequence length="227" mass="24150">MTESVPSVLGDILSQLATNSKPLIAVAEVRLEVTPDETTKGGNSIEILDVAEPTTKPMAERLEKGNVYLAKDFDVTIGTEATNGVLTLSGTPGRARGRPKRTKTPRGKRRVQPDLIRSEANTISDTDIKLPETSAVMWERFDPESSELSVKKAAETMHRSGVPSTGTHLRCTKLAGRKVAIPSPSCPSYIDLTTSASDGAISTQDEVPKSVLASDEAHGISGLSVGR</sequence>
<feature type="compositionally biased region" description="Basic residues" evidence="1">
    <location>
        <begin position="95"/>
        <end position="110"/>
    </location>
</feature>
<reference evidence="2" key="1">
    <citation type="submission" date="2018-11" db="EMBL/GenBank/DDBJ databases">
        <authorList>
            <consortium name="Pathogen Informatics"/>
        </authorList>
    </citation>
    <scope>NUCLEOTIDE SEQUENCE</scope>
</reference>
<dbReference type="Proteomes" id="UP000784294">
    <property type="component" value="Unassembled WGS sequence"/>
</dbReference>
<protein>
    <submittedName>
        <fullName evidence="2">Uncharacterized protein</fullName>
    </submittedName>
</protein>
<dbReference type="AlphaFoldDB" id="A0A448WJ15"/>
<feature type="region of interest" description="Disordered" evidence="1">
    <location>
        <begin position="207"/>
        <end position="227"/>
    </location>
</feature>
<organism evidence="2 3">
    <name type="scientific">Protopolystoma xenopodis</name>
    <dbReference type="NCBI Taxonomy" id="117903"/>
    <lineage>
        <taxon>Eukaryota</taxon>
        <taxon>Metazoa</taxon>
        <taxon>Spiralia</taxon>
        <taxon>Lophotrochozoa</taxon>
        <taxon>Platyhelminthes</taxon>
        <taxon>Monogenea</taxon>
        <taxon>Polyopisthocotylea</taxon>
        <taxon>Polystomatidea</taxon>
        <taxon>Polystomatidae</taxon>
        <taxon>Protopolystoma</taxon>
    </lineage>
</organism>
<evidence type="ECO:0000313" key="2">
    <source>
        <dbReference type="EMBL" id="VEL12869.1"/>
    </source>
</evidence>
<gene>
    <name evidence="2" type="ORF">PXEA_LOCUS6309</name>
</gene>
<dbReference type="EMBL" id="CAAALY010016113">
    <property type="protein sequence ID" value="VEL12869.1"/>
    <property type="molecule type" value="Genomic_DNA"/>
</dbReference>
<feature type="region of interest" description="Disordered" evidence="1">
    <location>
        <begin position="85"/>
        <end position="110"/>
    </location>
</feature>
<keyword evidence="3" id="KW-1185">Reference proteome</keyword>
<evidence type="ECO:0000256" key="1">
    <source>
        <dbReference type="SAM" id="MobiDB-lite"/>
    </source>
</evidence>
<name>A0A448WJ15_9PLAT</name>
<accession>A0A448WJ15</accession>
<feature type="non-terminal residue" evidence="2">
    <location>
        <position position="1"/>
    </location>
</feature>
<proteinExistence type="predicted"/>
<evidence type="ECO:0000313" key="3">
    <source>
        <dbReference type="Proteomes" id="UP000784294"/>
    </source>
</evidence>
<comment type="caution">
    <text evidence="2">The sequence shown here is derived from an EMBL/GenBank/DDBJ whole genome shotgun (WGS) entry which is preliminary data.</text>
</comment>